<accession>A0A8J3LEE8</accession>
<evidence type="ECO:0000313" key="2">
    <source>
        <dbReference type="Proteomes" id="UP000660339"/>
    </source>
</evidence>
<gene>
    <name evidence="1" type="ORF">Cme02nite_51150</name>
</gene>
<evidence type="ECO:0000313" key="1">
    <source>
        <dbReference type="EMBL" id="GIG16783.1"/>
    </source>
</evidence>
<sequence length="140" mass="15064">MIDDGRSRRPLRRNHCYERTEPLDVKILRALAATALTAGALTVAAAAPAQATCYGYNYSYSIDSTHIQATAANRCTPGGGGGYMVLYRWVAGTGWTFVTTGTGYLSYDCVGTAPNMYQIGPIVDGTIPGSTWYQFNDNCS</sequence>
<dbReference type="Proteomes" id="UP000660339">
    <property type="component" value="Unassembled WGS sequence"/>
</dbReference>
<protein>
    <submittedName>
        <fullName evidence="1">Uncharacterized protein</fullName>
    </submittedName>
</protein>
<organism evidence="1 2">
    <name type="scientific">Catellatospora methionotrophica</name>
    <dbReference type="NCBI Taxonomy" id="121620"/>
    <lineage>
        <taxon>Bacteria</taxon>
        <taxon>Bacillati</taxon>
        <taxon>Actinomycetota</taxon>
        <taxon>Actinomycetes</taxon>
        <taxon>Micromonosporales</taxon>
        <taxon>Micromonosporaceae</taxon>
        <taxon>Catellatospora</taxon>
    </lineage>
</organism>
<comment type="caution">
    <text evidence="1">The sequence shown here is derived from an EMBL/GenBank/DDBJ whole genome shotgun (WGS) entry which is preliminary data.</text>
</comment>
<dbReference type="EMBL" id="BONJ01000028">
    <property type="protein sequence ID" value="GIG16783.1"/>
    <property type="molecule type" value="Genomic_DNA"/>
</dbReference>
<proteinExistence type="predicted"/>
<reference evidence="1" key="1">
    <citation type="submission" date="2021-01" db="EMBL/GenBank/DDBJ databases">
        <title>Whole genome shotgun sequence of Catellatospora methionotrophica NBRC 14553.</title>
        <authorList>
            <person name="Komaki H."/>
            <person name="Tamura T."/>
        </authorList>
    </citation>
    <scope>NUCLEOTIDE SEQUENCE</scope>
    <source>
        <strain evidence="1">NBRC 14553</strain>
    </source>
</reference>
<dbReference type="AlphaFoldDB" id="A0A8J3LEE8"/>
<name>A0A8J3LEE8_9ACTN</name>
<keyword evidence="2" id="KW-1185">Reference proteome</keyword>